<dbReference type="GO" id="GO:0045944">
    <property type="term" value="P:positive regulation of transcription by RNA polymerase II"/>
    <property type="evidence" value="ECO:0007669"/>
    <property type="project" value="TreeGrafter"/>
</dbReference>
<evidence type="ECO:0000313" key="4">
    <source>
        <dbReference type="Proteomes" id="UP000694557"/>
    </source>
</evidence>
<accession>A0A8C7K8D5</accession>
<dbReference type="GO" id="GO:0000077">
    <property type="term" value="P:DNA damage checkpoint signaling"/>
    <property type="evidence" value="ECO:0007669"/>
    <property type="project" value="TreeGrafter"/>
</dbReference>
<feature type="domain" description="Tumour suppressor p53-binding protein-1 Tudor" evidence="2">
    <location>
        <begin position="227"/>
        <end position="348"/>
    </location>
</feature>
<dbReference type="GO" id="GO:0005634">
    <property type="term" value="C:nucleus"/>
    <property type="evidence" value="ECO:0007669"/>
    <property type="project" value="TreeGrafter"/>
</dbReference>
<organism evidence="3 4">
    <name type="scientific">Oncorhynchus kisutch</name>
    <name type="common">Coho salmon</name>
    <name type="synonym">Salmo kisutch</name>
    <dbReference type="NCBI Taxonomy" id="8019"/>
    <lineage>
        <taxon>Eukaryota</taxon>
        <taxon>Metazoa</taxon>
        <taxon>Chordata</taxon>
        <taxon>Craniata</taxon>
        <taxon>Vertebrata</taxon>
        <taxon>Euteleostomi</taxon>
        <taxon>Actinopterygii</taxon>
        <taxon>Neopterygii</taxon>
        <taxon>Teleostei</taxon>
        <taxon>Protacanthopterygii</taxon>
        <taxon>Salmoniformes</taxon>
        <taxon>Salmonidae</taxon>
        <taxon>Salmoninae</taxon>
        <taxon>Oncorhynchus</taxon>
    </lineage>
</organism>
<dbReference type="InterPro" id="IPR015125">
    <property type="entry name" value="53-BP1_Tudor"/>
</dbReference>
<dbReference type="PANTHER" id="PTHR15321">
    <property type="entry name" value="TUMOR SUPPRESSOR P53-BINDING PROTEIN 1"/>
    <property type="match status" value="1"/>
</dbReference>
<dbReference type="FunFam" id="2.30.30.140:FF:000021">
    <property type="entry name" value="Tumor suppressor p53-binding protein 1"/>
    <property type="match status" value="1"/>
</dbReference>
<feature type="region of interest" description="Disordered" evidence="1">
    <location>
        <begin position="38"/>
        <end position="223"/>
    </location>
</feature>
<gene>
    <name evidence="3" type="primary">LOC109894977</name>
</gene>
<evidence type="ECO:0000313" key="3">
    <source>
        <dbReference type="Ensembl" id="ENSOKIP00005099326.1"/>
    </source>
</evidence>
<dbReference type="Gene3D" id="3.40.50.10190">
    <property type="entry name" value="BRCT domain"/>
    <property type="match status" value="1"/>
</dbReference>
<dbReference type="Proteomes" id="UP000694557">
    <property type="component" value="Unassembled WGS sequence"/>
</dbReference>
<dbReference type="InterPro" id="IPR047252">
    <property type="entry name" value="TP53BP1-like"/>
</dbReference>
<evidence type="ECO:0000259" key="2">
    <source>
        <dbReference type="Pfam" id="PF09038"/>
    </source>
</evidence>
<dbReference type="AlphaFoldDB" id="A0A8C7K8D5"/>
<dbReference type="InterPro" id="IPR014722">
    <property type="entry name" value="Rib_uL2_dom2"/>
</dbReference>
<dbReference type="GO" id="GO:0042393">
    <property type="term" value="F:histone binding"/>
    <property type="evidence" value="ECO:0007669"/>
    <property type="project" value="TreeGrafter"/>
</dbReference>
<feature type="region of interest" description="Disordered" evidence="1">
    <location>
        <begin position="369"/>
        <end position="424"/>
    </location>
</feature>
<feature type="compositionally biased region" description="Low complexity" evidence="1">
    <location>
        <begin position="66"/>
        <end position="88"/>
    </location>
</feature>
<feature type="compositionally biased region" description="Low complexity" evidence="1">
    <location>
        <begin position="200"/>
        <end position="219"/>
    </location>
</feature>
<protein>
    <recommendedName>
        <fullName evidence="2">Tumour suppressor p53-binding protein-1 Tudor domain-containing protein</fullName>
    </recommendedName>
</protein>
<keyword evidence="4" id="KW-1185">Reference proteome</keyword>
<name>A0A8C7K8D5_ONCKI</name>
<proteinExistence type="predicted"/>
<feature type="compositionally biased region" description="Basic and acidic residues" evidence="1">
    <location>
        <begin position="394"/>
        <end position="403"/>
    </location>
</feature>
<reference evidence="3" key="2">
    <citation type="submission" date="2025-09" db="UniProtKB">
        <authorList>
            <consortium name="Ensembl"/>
        </authorList>
    </citation>
    <scope>IDENTIFICATION</scope>
</reference>
<dbReference type="SUPFAM" id="SSF63748">
    <property type="entry name" value="Tudor/PWWP/MBT"/>
    <property type="match status" value="2"/>
</dbReference>
<dbReference type="PANTHER" id="PTHR15321:SF3">
    <property type="entry name" value="TP53-BINDING PROTEIN 1"/>
    <property type="match status" value="1"/>
</dbReference>
<dbReference type="InterPro" id="IPR036420">
    <property type="entry name" value="BRCT_dom_sf"/>
</dbReference>
<dbReference type="SUPFAM" id="SSF52113">
    <property type="entry name" value="BRCT domain"/>
    <property type="match status" value="1"/>
</dbReference>
<sequence>IPPPPLHVRTIQEVRTTVTRIITDVYYEDGREVDCKVTEESEEPVVDSRVLESDISPCRTGSSMTSGDLGDVSSLSSKASSLQHSSGGTSIVTGPAQRGPEFIMPPSRGAKSASPRRGSGPQQRGHRGQTAGSEFMRERVQGLHGSRAFTPLTPRGRARRGRPPSRSPLGAGVPRANARGQPLSSSEDEPYTRLCPTPHIPDSPVVPSHSSTSLLTTISQDESSPAGSSFVGLRVVAKWSSNGYFYSGRITKDLGEGRYRLLFDDSYECEVTGKDILLCDPIPLDTEVTALLEDEYFSTGRVKGYKKEGKDLFYSVEKQGQTTWYSRSSVILTMEQGNRLREQYGLGPYEPSTPLAKASDISLDNLVEGKRRRRGITGGASPLTPGPSGKRKLISSEDRDRTPAKRGRRGGARAGTETNMCRRPPYHKRYTETQLEAGAGFILNDFNEEQCKAAYQSLLITDHGVPCVSHIWVRDCCKEGKLLNYRNYCCP</sequence>
<dbReference type="Gene3D" id="2.30.30.140">
    <property type="match status" value="1"/>
</dbReference>
<evidence type="ECO:0000256" key="1">
    <source>
        <dbReference type="SAM" id="MobiDB-lite"/>
    </source>
</evidence>
<dbReference type="Ensembl" id="ENSOKIT00005106459.1">
    <property type="protein sequence ID" value="ENSOKIP00005099326.1"/>
    <property type="gene ID" value="ENSOKIG00005043669.1"/>
</dbReference>
<dbReference type="GeneTree" id="ENSGT00390000011891"/>
<dbReference type="CDD" id="cd20383">
    <property type="entry name" value="Tudor_53BP1"/>
    <property type="match status" value="1"/>
</dbReference>
<reference evidence="3" key="1">
    <citation type="submission" date="2025-08" db="UniProtKB">
        <authorList>
            <consortium name="Ensembl"/>
        </authorList>
    </citation>
    <scope>IDENTIFICATION</scope>
</reference>
<dbReference type="Pfam" id="PF09038">
    <property type="entry name" value="53-BP1_Tudor"/>
    <property type="match status" value="1"/>
</dbReference>
<dbReference type="FunFam" id="2.30.30.30:FF:000019">
    <property type="entry name" value="Tumor suppressor p53-binding protein 1"/>
    <property type="match status" value="1"/>
</dbReference>
<dbReference type="Gene3D" id="2.30.30.30">
    <property type="match status" value="1"/>
</dbReference>